<evidence type="ECO:0000313" key="2">
    <source>
        <dbReference type="EnsemblPlants" id="ONIVA09G18790.2"/>
    </source>
</evidence>
<keyword evidence="3" id="KW-1185">Reference proteome</keyword>
<feature type="compositionally biased region" description="Low complexity" evidence="1">
    <location>
        <begin position="42"/>
        <end position="76"/>
    </location>
</feature>
<sequence length="101" mass="10171">MAPAAVGGRGRGGRASFLPLGLSSLHAIDPSLSHLPAAMAEDAPRAAAAAEGSQHASAAERGSAAAPAAPVAKAAEQGSRPPYQYRFSQSGKRFDYKIVSA</sequence>
<accession>A0A0E0IMW5</accession>
<name>A0A0E0IMW5_ORYNI</name>
<dbReference type="Proteomes" id="UP000006591">
    <property type="component" value="Chromosome 9"/>
</dbReference>
<feature type="region of interest" description="Disordered" evidence="1">
    <location>
        <begin position="42"/>
        <end position="86"/>
    </location>
</feature>
<reference evidence="2" key="1">
    <citation type="submission" date="2015-04" db="UniProtKB">
        <authorList>
            <consortium name="EnsemblPlants"/>
        </authorList>
    </citation>
    <scope>IDENTIFICATION</scope>
    <source>
        <strain evidence="2">SL10</strain>
    </source>
</reference>
<evidence type="ECO:0000313" key="3">
    <source>
        <dbReference type="Proteomes" id="UP000006591"/>
    </source>
</evidence>
<dbReference type="HOGENOM" id="CLU_2296261_0_0_1"/>
<dbReference type="Gramene" id="ONIVA09G18790.2">
    <property type="protein sequence ID" value="ONIVA09G18790.2"/>
    <property type="gene ID" value="ONIVA09G18790"/>
</dbReference>
<organism evidence="2">
    <name type="scientific">Oryza nivara</name>
    <name type="common">Indian wild rice</name>
    <name type="synonym">Oryza sativa f. spontanea</name>
    <dbReference type="NCBI Taxonomy" id="4536"/>
    <lineage>
        <taxon>Eukaryota</taxon>
        <taxon>Viridiplantae</taxon>
        <taxon>Streptophyta</taxon>
        <taxon>Embryophyta</taxon>
        <taxon>Tracheophyta</taxon>
        <taxon>Spermatophyta</taxon>
        <taxon>Magnoliopsida</taxon>
        <taxon>Liliopsida</taxon>
        <taxon>Poales</taxon>
        <taxon>Poaceae</taxon>
        <taxon>BOP clade</taxon>
        <taxon>Oryzoideae</taxon>
        <taxon>Oryzeae</taxon>
        <taxon>Oryzinae</taxon>
        <taxon>Oryza</taxon>
    </lineage>
</organism>
<protein>
    <submittedName>
        <fullName evidence="2">Uncharacterized protein</fullName>
    </submittedName>
</protein>
<dbReference type="AlphaFoldDB" id="A0A0E0IMW5"/>
<proteinExistence type="predicted"/>
<reference evidence="2" key="2">
    <citation type="submission" date="2018-04" db="EMBL/GenBank/DDBJ databases">
        <title>OnivRS2 (Oryza nivara Reference Sequence Version 2).</title>
        <authorList>
            <person name="Zhang J."/>
            <person name="Kudrna D."/>
            <person name="Lee S."/>
            <person name="Talag J."/>
            <person name="Rajasekar S."/>
            <person name="Welchert J."/>
            <person name="Hsing Y.-I."/>
            <person name="Wing R.A."/>
        </authorList>
    </citation>
    <scope>NUCLEOTIDE SEQUENCE [LARGE SCALE GENOMIC DNA]</scope>
    <source>
        <strain evidence="2">SL10</strain>
    </source>
</reference>
<dbReference type="STRING" id="4536.A0A0E0IMW5"/>
<evidence type="ECO:0000256" key="1">
    <source>
        <dbReference type="SAM" id="MobiDB-lite"/>
    </source>
</evidence>
<dbReference type="EnsemblPlants" id="ONIVA09G18790.2">
    <property type="protein sequence ID" value="ONIVA09G18790.2"/>
    <property type="gene ID" value="ONIVA09G18790"/>
</dbReference>